<evidence type="ECO:0000256" key="1">
    <source>
        <dbReference type="ARBA" id="ARBA00005336"/>
    </source>
</evidence>
<dbReference type="GO" id="GO:0016787">
    <property type="term" value="F:hydrolase activity"/>
    <property type="evidence" value="ECO:0007669"/>
    <property type="project" value="UniProtKB-KW"/>
</dbReference>
<dbReference type="InterPro" id="IPR036881">
    <property type="entry name" value="Glyco_hydro_3_C_sf"/>
</dbReference>
<comment type="caution">
    <text evidence="6">The sequence shown here is derived from an EMBL/GenBank/DDBJ whole genome shotgun (WGS) entry which is preliminary data.</text>
</comment>
<dbReference type="SUPFAM" id="SSF52279">
    <property type="entry name" value="Beta-D-glucan exohydrolase, C-terminal domain"/>
    <property type="match status" value="1"/>
</dbReference>
<dbReference type="SMART" id="SM01217">
    <property type="entry name" value="Fn3_like"/>
    <property type="match status" value="1"/>
</dbReference>
<dbReference type="Gene3D" id="3.20.20.300">
    <property type="entry name" value="Glycoside hydrolase, family 3, N-terminal domain"/>
    <property type="match status" value="1"/>
</dbReference>
<dbReference type="Gene3D" id="2.60.40.10">
    <property type="entry name" value="Immunoglobulins"/>
    <property type="match status" value="1"/>
</dbReference>
<evidence type="ECO:0000313" key="6">
    <source>
        <dbReference type="EMBL" id="MBE1878288.1"/>
    </source>
</evidence>
<dbReference type="Gene3D" id="3.40.50.1700">
    <property type="entry name" value="Glycoside hydrolase family 3 C-terminal domain"/>
    <property type="match status" value="1"/>
</dbReference>
<evidence type="ECO:0000259" key="5">
    <source>
        <dbReference type="SMART" id="SM01217"/>
    </source>
</evidence>
<dbReference type="InterPro" id="IPR036962">
    <property type="entry name" value="Glyco_hydro_3_N_sf"/>
</dbReference>
<gene>
    <name evidence="6" type="ORF">IHE71_21570</name>
</gene>
<dbReference type="InterPro" id="IPR013783">
    <property type="entry name" value="Ig-like_fold"/>
</dbReference>
<dbReference type="InterPro" id="IPR017853">
    <property type="entry name" value="GH"/>
</dbReference>
<protein>
    <submittedName>
        <fullName evidence="6">Glycoside hydrolase family 3 C-terminal domain-containing protein</fullName>
    </submittedName>
</protein>
<name>A0ABR9N5D2_9MICO</name>
<evidence type="ECO:0000313" key="7">
    <source>
        <dbReference type="Proteomes" id="UP000625527"/>
    </source>
</evidence>
<evidence type="ECO:0000256" key="4">
    <source>
        <dbReference type="RuleBase" id="RU361161"/>
    </source>
</evidence>
<organism evidence="6 7">
    <name type="scientific">Myceligenerans pegani</name>
    <dbReference type="NCBI Taxonomy" id="2776917"/>
    <lineage>
        <taxon>Bacteria</taxon>
        <taxon>Bacillati</taxon>
        <taxon>Actinomycetota</taxon>
        <taxon>Actinomycetes</taxon>
        <taxon>Micrococcales</taxon>
        <taxon>Promicromonosporaceae</taxon>
        <taxon>Myceligenerans</taxon>
    </lineage>
</organism>
<keyword evidence="2 4" id="KW-0378">Hydrolase</keyword>
<dbReference type="Proteomes" id="UP000625527">
    <property type="component" value="Unassembled WGS sequence"/>
</dbReference>
<dbReference type="Pfam" id="PF14310">
    <property type="entry name" value="Fn3-like"/>
    <property type="match status" value="1"/>
</dbReference>
<accession>A0ABR9N5D2</accession>
<dbReference type="InterPro" id="IPR019800">
    <property type="entry name" value="Glyco_hydro_3_AS"/>
</dbReference>
<dbReference type="SUPFAM" id="SSF51445">
    <property type="entry name" value="(Trans)glycosidases"/>
    <property type="match status" value="1"/>
</dbReference>
<dbReference type="PRINTS" id="PR00133">
    <property type="entry name" value="GLHYDRLASE3"/>
</dbReference>
<sequence>MTVREKVAQLTGVLPQALGAPDQVTREKLDAALSEGIGHISGVGTAAGDAVGIARFNNEIQAYLRNHTRLGIPAILHAEALNGVVAGGYTSFPTAIGLAATWDPEKVRLMADLIRRQMTASGVRQALAPVLDVARDARWGRIHETYGEDVLLASAFGVSYVRGLQGDDLRSGVIATAKHFLGYAMTEGGQNMAATHLGPRELFDVYAAPFGAAIRLANLQSVMNSYSEIDGQPVATAPAILDDLLRGRLGFPGTVVSDYRSLHYVVHRQGVGRIDDAGAAGLGAGLDVELPGPYAYGPGLVEAIERGTVPMAHVDRSVLRTLTHKFALGLFERPDVDADPRALTELSVSGRDLSRTIADESVTMLKNDGVLPLAADVGSVAVIGPHADSVMAGFANYTHPPFLEMLRGILSGRSRMAGMEQALSDPDPATRATVRARTEELAKIDPEKVARESYGARSLYQALTDALPGSTVLTASGTGVLDEEPADIDAALDVARRGDVVVLAIGGRSAAFAGRATEGEGSDAATIDLPSRQLALVEAVAGLGKPVVVVLYMGKPYALAGVEPFADAIVTGYYPGPEGGPALAGVLTGEVSPSGKLPFTIPRHVGQVPVHHAQKVGSGQRRTDADQFTGYVDLDKSPLYPFGFGLGYTTFELSDIAVRPPASLTDAFEVDVGVRNTGSRHGAEVVQLYVSAPARSITRPERQLAAFGRVGLAPGAAERITFSVDMRQLGYSCEDESFVVDPGTYRLRVGTSSEDLPLAGEFTVTGERVEVTEPHAYLPRCTPAGWR</sequence>
<proteinExistence type="inferred from homology"/>
<keyword evidence="3" id="KW-0119">Carbohydrate metabolism</keyword>
<reference evidence="6 7" key="1">
    <citation type="submission" date="2020-10" db="EMBL/GenBank/DDBJ databases">
        <title>Myceligenerans pegani sp. nov., an endophytic actinomycete isolated from Peganum harmala L. in Xinjiang, China.</title>
        <authorList>
            <person name="Xin L."/>
        </authorList>
    </citation>
    <scope>NUCLEOTIDE SEQUENCE [LARGE SCALE GENOMIC DNA]</scope>
    <source>
        <strain evidence="6 7">TRM65318</strain>
    </source>
</reference>
<keyword evidence="7" id="KW-1185">Reference proteome</keyword>
<dbReference type="Pfam" id="PF01915">
    <property type="entry name" value="Glyco_hydro_3_C"/>
    <property type="match status" value="1"/>
</dbReference>
<dbReference type="InterPro" id="IPR050288">
    <property type="entry name" value="Cellulose_deg_GH3"/>
</dbReference>
<dbReference type="InterPro" id="IPR002772">
    <property type="entry name" value="Glyco_hydro_3_C"/>
</dbReference>
<dbReference type="Pfam" id="PF00933">
    <property type="entry name" value="Glyco_hydro_3"/>
    <property type="match status" value="1"/>
</dbReference>
<dbReference type="PANTHER" id="PTHR42715:SF10">
    <property type="entry name" value="BETA-GLUCOSIDASE"/>
    <property type="match status" value="1"/>
</dbReference>
<evidence type="ECO:0000256" key="2">
    <source>
        <dbReference type="ARBA" id="ARBA00022801"/>
    </source>
</evidence>
<feature type="domain" description="Fibronectin type III-like" evidence="5">
    <location>
        <begin position="684"/>
        <end position="753"/>
    </location>
</feature>
<dbReference type="PANTHER" id="PTHR42715">
    <property type="entry name" value="BETA-GLUCOSIDASE"/>
    <property type="match status" value="1"/>
</dbReference>
<comment type="similarity">
    <text evidence="1 4">Belongs to the glycosyl hydrolase 3 family.</text>
</comment>
<dbReference type="InterPro" id="IPR001764">
    <property type="entry name" value="Glyco_hydro_3_N"/>
</dbReference>
<dbReference type="PROSITE" id="PS00775">
    <property type="entry name" value="GLYCOSYL_HYDROL_F3"/>
    <property type="match status" value="1"/>
</dbReference>
<evidence type="ECO:0000256" key="3">
    <source>
        <dbReference type="ARBA" id="ARBA00023277"/>
    </source>
</evidence>
<dbReference type="EMBL" id="JADAQT010000108">
    <property type="protein sequence ID" value="MBE1878288.1"/>
    <property type="molecule type" value="Genomic_DNA"/>
</dbReference>
<keyword evidence="4" id="KW-0326">Glycosidase</keyword>
<dbReference type="InterPro" id="IPR026891">
    <property type="entry name" value="Fn3-like"/>
</dbReference>